<dbReference type="GeneID" id="79829152"/>
<dbReference type="Proteomes" id="UP000294684">
    <property type="component" value="Unassembled WGS sequence"/>
</dbReference>
<dbReference type="EMBL" id="SORO01000006">
    <property type="protein sequence ID" value="TDY66525.1"/>
    <property type="molecule type" value="Genomic_DNA"/>
</dbReference>
<comment type="caution">
    <text evidence="1">The sequence shown here is derived from an EMBL/GenBank/DDBJ whole genome shotgun (WGS) entry which is preliminary data.</text>
</comment>
<sequence>MKTIHLLGHNFKWNLDSYFQNKIGEGFVFCAYSFGSNFLEREKLSGYKLKEVSGLSMLDLQYFGKKESSELVGGKLKTYKFHPSNEIDGGAATNEYMLTAIKEGIKFQVEMGFRDIIIPNYYENESIDSFIGLVKAINLWLLKNKDTNHRYFMTIPFTNNTIIDETKVDSVLFALTDGSIVFDGYYIVCESKPESKQKVSTDMRYLKNLLGVFSTLKKQKFFTIYAYANWDALVFLSLTDIDLISIATYENLRNFKINRFVQEEDGGPSKGWYFSEKLLNFVKAQFIDLVREKGCLPMIKNEKNIFSDVLLDLNFLWNNHKPEVHKNYLLAINNLLYELQSIPDLKRRKEFFTGKVDDSIKAYENLEKQKVFLLEESSNYHLAIWKSFLLSR</sequence>
<protein>
    <submittedName>
        <fullName evidence="1">Uncharacterized protein</fullName>
    </submittedName>
</protein>
<keyword evidence="2" id="KW-1185">Reference proteome</keyword>
<evidence type="ECO:0000313" key="2">
    <source>
        <dbReference type="Proteomes" id="UP000294684"/>
    </source>
</evidence>
<organism evidence="1 2">
    <name type="scientific">Leptospira meyeri</name>
    <dbReference type="NCBI Taxonomy" id="29508"/>
    <lineage>
        <taxon>Bacteria</taxon>
        <taxon>Pseudomonadati</taxon>
        <taxon>Spirochaetota</taxon>
        <taxon>Spirochaetia</taxon>
        <taxon>Leptospirales</taxon>
        <taxon>Leptospiraceae</taxon>
        <taxon>Leptospira</taxon>
    </lineage>
</organism>
<reference evidence="1 2" key="1">
    <citation type="submission" date="2019-03" db="EMBL/GenBank/DDBJ databases">
        <title>Genomic Encyclopedia of Archaeal and Bacterial Type Strains, Phase II (KMG-II): from individual species to whole genera.</title>
        <authorList>
            <person name="Goeker M."/>
        </authorList>
    </citation>
    <scope>NUCLEOTIDE SEQUENCE [LARGE SCALE GENOMIC DNA]</scope>
    <source>
        <strain evidence="1 2">DSM 21537</strain>
    </source>
</reference>
<name>A0A4R8MIY3_LEPME</name>
<dbReference type="RefSeq" id="WP_004787771.1">
    <property type="nucleotide sequence ID" value="NZ_SORO01000006.1"/>
</dbReference>
<gene>
    <name evidence="1" type="ORF">CLV96_3904</name>
</gene>
<accession>A0A4R8MIY3</accession>
<dbReference type="AlphaFoldDB" id="A0A4R8MIY3"/>
<evidence type="ECO:0000313" key="1">
    <source>
        <dbReference type="EMBL" id="TDY66525.1"/>
    </source>
</evidence>
<dbReference type="OrthoDB" id="622374at2"/>
<proteinExistence type="predicted"/>